<keyword evidence="3" id="KW-1185">Reference proteome</keyword>
<dbReference type="EMBL" id="JBHSDL010000006">
    <property type="protein sequence ID" value="MFC4373637.1"/>
    <property type="molecule type" value="Genomic_DNA"/>
</dbReference>
<reference evidence="3" key="1">
    <citation type="journal article" date="2019" name="Int. J. Syst. Evol. Microbiol.">
        <title>The Global Catalogue of Microorganisms (GCM) 10K type strain sequencing project: providing services to taxonomists for standard genome sequencing and annotation.</title>
        <authorList>
            <consortium name="The Broad Institute Genomics Platform"/>
            <consortium name="The Broad Institute Genome Sequencing Center for Infectious Disease"/>
            <person name="Wu L."/>
            <person name="Ma J."/>
        </authorList>
    </citation>
    <scope>NUCLEOTIDE SEQUENCE [LARGE SCALE GENOMIC DNA]</scope>
    <source>
        <strain evidence="3">IBRC-M 10490</strain>
    </source>
</reference>
<dbReference type="InterPro" id="IPR045590">
    <property type="entry name" value="DUF6463"/>
</dbReference>
<evidence type="ECO:0000313" key="3">
    <source>
        <dbReference type="Proteomes" id="UP001595844"/>
    </source>
</evidence>
<keyword evidence="1" id="KW-0472">Membrane</keyword>
<keyword evidence="1" id="KW-1133">Transmembrane helix</keyword>
<proteinExistence type="predicted"/>
<organism evidence="2 3">
    <name type="scientific">Nocardia halotolerans</name>
    <dbReference type="NCBI Taxonomy" id="1755878"/>
    <lineage>
        <taxon>Bacteria</taxon>
        <taxon>Bacillati</taxon>
        <taxon>Actinomycetota</taxon>
        <taxon>Actinomycetes</taxon>
        <taxon>Mycobacteriales</taxon>
        <taxon>Nocardiaceae</taxon>
        <taxon>Nocardia</taxon>
    </lineage>
</organism>
<accession>A0ABV8VFT0</accession>
<feature type="transmembrane region" description="Helical" evidence="1">
    <location>
        <begin position="63"/>
        <end position="84"/>
    </location>
</feature>
<comment type="caution">
    <text evidence="2">The sequence shown here is derived from an EMBL/GenBank/DDBJ whole genome shotgun (WGS) entry which is preliminary data.</text>
</comment>
<name>A0ABV8VFT0_9NOCA</name>
<keyword evidence="1" id="KW-0812">Transmembrane</keyword>
<dbReference type="Proteomes" id="UP001595844">
    <property type="component" value="Unassembled WGS sequence"/>
</dbReference>
<feature type="transmembrane region" description="Helical" evidence="1">
    <location>
        <begin position="7"/>
        <end position="32"/>
    </location>
</feature>
<gene>
    <name evidence="2" type="ORF">ACFO5K_05945</name>
</gene>
<feature type="transmembrane region" description="Helical" evidence="1">
    <location>
        <begin position="38"/>
        <end position="56"/>
    </location>
</feature>
<sequence>MHSITRFPLAGVLLIFIGAVHTALGIAMFTVGDQDAELTFWFTEFGVLAIGFGIAMSALERTLGYVPGAVLLALAACTVFGLAFMPLSGFVTVLAPLGVGGFGWWRARNTRVAA</sequence>
<protein>
    <submittedName>
        <fullName evidence="2">DUF6463 family protein</fullName>
    </submittedName>
</protein>
<feature type="transmembrane region" description="Helical" evidence="1">
    <location>
        <begin position="90"/>
        <end position="107"/>
    </location>
</feature>
<dbReference type="Pfam" id="PF20064">
    <property type="entry name" value="DUF6463"/>
    <property type="match status" value="1"/>
</dbReference>
<dbReference type="RefSeq" id="WP_378556954.1">
    <property type="nucleotide sequence ID" value="NZ_JBHSDL010000006.1"/>
</dbReference>
<evidence type="ECO:0000256" key="1">
    <source>
        <dbReference type="SAM" id="Phobius"/>
    </source>
</evidence>
<evidence type="ECO:0000313" key="2">
    <source>
        <dbReference type="EMBL" id="MFC4373637.1"/>
    </source>
</evidence>